<keyword evidence="4 7" id="KW-1133">Transmembrane helix</keyword>
<proteinExistence type="inferred from homology"/>
<comment type="similarity">
    <text evidence="2 7">Belongs to the CTL (choline transporter-like) family.</text>
</comment>
<comment type="subcellular location">
    <subcellularLocation>
        <location evidence="7">Cell membrane</location>
        <topology evidence="7">Multi-pass membrane protein</topology>
    </subcellularLocation>
    <subcellularLocation>
        <location evidence="1">Membrane</location>
        <topology evidence="1">Multi-pass membrane protein</topology>
    </subcellularLocation>
</comment>
<dbReference type="GO" id="GO:0005886">
    <property type="term" value="C:plasma membrane"/>
    <property type="evidence" value="ECO:0007669"/>
    <property type="project" value="UniProtKB-SubCell"/>
</dbReference>
<dbReference type="Proteomes" id="UP000001396">
    <property type="component" value="Unassembled WGS sequence"/>
</dbReference>
<feature type="transmembrane region" description="Helical" evidence="7">
    <location>
        <begin position="269"/>
        <end position="292"/>
    </location>
</feature>
<dbReference type="InParanoid" id="D3AYW6"/>
<keyword evidence="10" id="KW-1185">Reference proteome</keyword>
<evidence type="ECO:0000256" key="1">
    <source>
        <dbReference type="ARBA" id="ARBA00004141"/>
    </source>
</evidence>
<evidence type="ECO:0000256" key="4">
    <source>
        <dbReference type="ARBA" id="ARBA00022989"/>
    </source>
</evidence>
<keyword evidence="6" id="KW-0325">Glycoprotein</keyword>
<dbReference type="InterPro" id="IPR007603">
    <property type="entry name" value="Choline_transptr-like"/>
</dbReference>
<comment type="caution">
    <text evidence="9">The sequence shown here is derived from an EMBL/GenBank/DDBJ whole genome shotgun (WGS) entry which is preliminary data.</text>
</comment>
<evidence type="ECO:0000313" key="9">
    <source>
        <dbReference type="EMBL" id="EFA85656.1"/>
    </source>
</evidence>
<dbReference type="AlphaFoldDB" id="D3AYW6"/>
<dbReference type="Pfam" id="PF04515">
    <property type="entry name" value="Choline_transpo"/>
    <property type="match status" value="1"/>
</dbReference>
<feature type="compositionally biased region" description="Basic and acidic residues" evidence="8">
    <location>
        <begin position="1"/>
        <end position="10"/>
    </location>
</feature>
<name>D3AYW6_HETP5</name>
<feature type="transmembrane region" description="Helical" evidence="7">
    <location>
        <begin position="137"/>
        <end position="159"/>
    </location>
</feature>
<evidence type="ECO:0000256" key="3">
    <source>
        <dbReference type="ARBA" id="ARBA00022692"/>
    </source>
</evidence>
<dbReference type="EMBL" id="ADBJ01000004">
    <property type="protein sequence ID" value="EFA85656.1"/>
    <property type="molecule type" value="Genomic_DNA"/>
</dbReference>
<feature type="compositionally biased region" description="Low complexity" evidence="8">
    <location>
        <begin position="28"/>
        <end position="40"/>
    </location>
</feature>
<feature type="transmembrane region" description="Helical" evidence="7">
    <location>
        <begin position="211"/>
        <end position="232"/>
    </location>
</feature>
<dbReference type="FunCoup" id="D3AYW6">
    <property type="interactions" value="3"/>
</dbReference>
<dbReference type="GeneID" id="31356416"/>
<reference evidence="9 10" key="1">
    <citation type="journal article" date="2011" name="Genome Res.">
        <title>Phylogeny-wide analysis of social amoeba genomes highlights ancient origins for complex intercellular communication.</title>
        <authorList>
            <person name="Heidel A.J."/>
            <person name="Lawal H.M."/>
            <person name="Felder M."/>
            <person name="Schilde C."/>
            <person name="Helps N.R."/>
            <person name="Tunggal B."/>
            <person name="Rivero F."/>
            <person name="John U."/>
            <person name="Schleicher M."/>
            <person name="Eichinger L."/>
            <person name="Platzer M."/>
            <person name="Noegel A.A."/>
            <person name="Schaap P."/>
            <person name="Gloeckner G."/>
        </authorList>
    </citation>
    <scope>NUCLEOTIDE SEQUENCE [LARGE SCALE GENOMIC DNA]</scope>
    <source>
        <strain evidence="10">ATCC 26659 / Pp 5 / PN500</strain>
    </source>
</reference>
<sequence length="524" mass="57843">MWSQEDDIRKPLLNNSGFPSDYEQQRESGSGSYRSGSGKSTSRKCNDILFLILFVGVLIGMGIVSGIAYKRGDPSQLLPSNEYIDHLGNSTEGIIVSGVQDAVAQMRKNKDVLIYSVAISIVVAAVWMELLKNFTRLFIYLTLCIGVALVICLGALFIYLGHKEGSESTMIVGGCVIALSALLIAVILYLRKSIDLTCAMFTETCRGVQRSPTVFVVGFIIILFFVGFIAYWTSSLIYLFSIPGHNIEWGSNSSDSNELPHFDTKIRNLMFFMIFGFCWVTSFISAVFQHVVAGAVSHWYFSRDPTGQTEVGSQNAFGSLGRALSTSLGSLAFGSLIIGFIEFFEWMLRISKKVNAENKLVVMLLSCVQCILGCIEGIVKWINKFGYIYVAMHGYSFCTATKSCFELIQRQMFSAVIMDFIGSFVLLLGKFLVCAGTALFSSLILYCTGRSLKENALTVGLAALFAFCIANIFTHIIGIGTDTIFVCYLEDLEVNGPSNLFISNDLHDLLQEKCNETKKKNDSN</sequence>
<dbReference type="PANTHER" id="PTHR12385">
    <property type="entry name" value="CHOLINE TRANSPORTER-LIKE (SLC FAMILY 44)"/>
    <property type="match status" value="1"/>
</dbReference>
<evidence type="ECO:0000256" key="2">
    <source>
        <dbReference type="ARBA" id="ARBA00007168"/>
    </source>
</evidence>
<evidence type="ECO:0000256" key="8">
    <source>
        <dbReference type="SAM" id="MobiDB-lite"/>
    </source>
</evidence>
<evidence type="ECO:0000256" key="5">
    <source>
        <dbReference type="ARBA" id="ARBA00023136"/>
    </source>
</evidence>
<gene>
    <name evidence="9" type="ORF">PPL_00885</name>
</gene>
<feature type="transmembrane region" description="Helical" evidence="7">
    <location>
        <begin position="112"/>
        <end position="131"/>
    </location>
</feature>
<dbReference type="GO" id="GO:0022857">
    <property type="term" value="F:transmembrane transporter activity"/>
    <property type="evidence" value="ECO:0007669"/>
    <property type="project" value="UniProtKB-UniRule"/>
</dbReference>
<comment type="function">
    <text evidence="7">Choline transporter.</text>
</comment>
<feature type="transmembrane region" description="Helical" evidence="7">
    <location>
        <begin position="171"/>
        <end position="191"/>
    </location>
</feature>
<feature type="transmembrane region" description="Helical" evidence="7">
    <location>
        <begin position="420"/>
        <end position="445"/>
    </location>
</feature>
<keyword evidence="3 7" id="KW-0812">Transmembrane</keyword>
<dbReference type="PANTHER" id="PTHR12385:SF14">
    <property type="entry name" value="CHOLINE TRANSPORTER-LIKE 2"/>
    <property type="match status" value="1"/>
</dbReference>
<feature type="region of interest" description="Disordered" evidence="8">
    <location>
        <begin position="1"/>
        <end position="42"/>
    </location>
</feature>
<feature type="transmembrane region" description="Helical" evidence="7">
    <location>
        <begin position="48"/>
        <end position="69"/>
    </location>
</feature>
<evidence type="ECO:0000256" key="7">
    <source>
        <dbReference type="RuleBase" id="RU368066"/>
    </source>
</evidence>
<protein>
    <recommendedName>
        <fullName evidence="7">Choline transporter-like protein</fullName>
    </recommendedName>
</protein>
<evidence type="ECO:0000313" key="10">
    <source>
        <dbReference type="Proteomes" id="UP000001396"/>
    </source>
</evidence>
<organism evidence="9 10">
    <name type="scientific">Heterostelium pallidum (strain ATCC 26659 / Pp 5 / PN500)</name>
    <name type="common">Cellular slime mold</name>
    <name type="synonym">Polysphondylium pallidum</name>
    <dbReference type="NCBI Taxonomy" id="670386"/>
    <lineage>
        <taxon>Eukaryota</taxon>
        <taxon>Amoebozoa</taxon>
        <taxon>Evosea</taxon>
        <taxon>Eumycetozoa</taxon>
        <taxon>Dictyostelia</taxon>
        <taxon>Acytosteliales</taxon>
        <taxon>Acytosteliaceae</taxon>
        <taxon>Heterostelium</taxon>
    </lineage>
</organism>
<evidence type="ECO:0000256" key="6">
    <source>
        <dbReference type="ARBA" id="ARBA00023180"/>
    </source>
</evidence>
<dbReference type="OMA" id="IFVCYLE"/>
<accession>D3AYW6</accession>
<feature type="transmembrane region" description="Helical" evidence="7">
    <location>
        <begin position="328"/>
        <end position="348"/>
    </location>
</feature>
<dbReference type="RefSeq" id="XP_020437763.1">
    <property type="nucleotide sequence ID" value="XM_020571905.1"/>
</dbReference>
<keyword evidence="5 7" id="KW-0472">Membrane</keyword>
<feature type="transmembrane region" description="Helical" evidence="7">
    <location>
        <begin position="457"/>
        <end position="477"/>
    </location>
</feature>
<feature type="transmembrane region" description="Helical" evidence="7">
    <location>
        <begin position="360"/>
        <end position="382"/>
    </location>
</feature>